<comment type="caution">
    <text evidence="7">The sequence shown here is derived from an EMBL/GenBank/DDBJ whole genome shotgun (WGS) entry which is preliminary data.</text>
</comment>
<organism evidence="7 8">
    <name type="scientific">Collybiopsis confluens</name>
    <dbReference type="NCBI Taxonomy" id="2823264"/>
    <lineage>
        <taxon>Eukaryota</taxon>
        <taxon>Fungi</taxon>
        <taxon>Dikarya</taxon>
        <taxon>Basidiomycota</taxon>
        <taxon>Agaricomycotina</taxon>
        <taxon>Agaricomycetes</taxon>
        <taxon>Agaricomycetidae</taxon>
        <taxon>Agaricales</taxon>
        <taxon>Marasmiineae</taxon>
        <taxon>Omphalotaceae</taxon>
        <taxon>Collybiopsis</taxon>
    </lineage>
</organism>
<dbReference type="PANTHER" id="PTHR23501:SF84">
    <property type="entry name" value="VACUOLAR MEMBRANE AMINO ACID UPTAKE TRANSPORTER FNX2"/>
    <property type="match status" value="1"/>
</dbReference>
<dbReference type="Proteomes" id="UP000518752">
    <property type="component" value="Unassembled WGS sequence"/>
</dbReference>
<feature type="transmembrane region" description="Helical" evidence="5">
    <location>
        <begin position="124"/>
        <end position="146"/>
    </location>
</feature>
<dbReference type="GO" id="GO:0015174">
    <property type="term" value="F:basic amino acid transmembrane transporter activity"/>
    <property type="evidence" value="ECO:0007669"/>
    <property type="project" value="TreeGrafter"/>
</dbReference>
<comment type="subcellular location">
    <subcellularLocation>
        <location evidence="1">Membrane</location>
        <topology evidence="1">Multi-pass membrane protein</topology>
    </subcellularLocation>
</comment>
<accession>A0A8H5H992</accession>
<dbReference type="Gene3D" id="1.20.1250.20">
    <property type="entry name" value="MFS general substrate transporter like domains"/>
    <property type="match status" value="1"/>
</dbReference>
<feature type="transmembrane region" description="Helical" evidence="5">
    <location>
        <begin position="332"/>
        <end position="353"/>
    </location>
</feature>
<reference evidence="7 8" key="1">
    <citation type="journal article" date="2020" name="ISME J.">
        <title>Uncovering the hidden diversity of litter-decomposition mechanisms in mushroom-forming fungi.</title>
        <authorList>
            <person name="Floudas D."/>
            <person name="Bentzer J."/>
            <person name="Ahren D."/>
            <person name="Johansson T."/>
            <person name="Persson P."/>
            <person name="Tunlid A."/>
        </authorList>
    </citation>
    <scope>NUCLEOTIDE SEQUENCE [LARGE SCALE GENOMIC DNA]</scope>
    <source>
        <strain evidence="7 8">CBS 406.79</strain>
    </source>
</reference>
<keyword evidence="4 5" id="KW-0472">Membrane</keyword>
<evidence type="ECO:0000313" key="7">
    <source>
        <dbReference type="EMBL" id="KAF5379291.1"/>
    </source>
</evidence>
<dbReference type="PANTHER" id="PTHR23501">
    <property type="entry name" value="MAJOR FACILITATOR SUPERFAMILY"/>
    <property type="match status" value="1"/>
</dbReference>
<feature type="transmembrane region" description="Helical" evidence="5">
    <location>
        <begin position="70"/>
        <end position="87"/>
    </location>
</feature>
<dbReference type="SUPFAM" id="SSF103473">
    <property type="entry name" value="MFS general substrate transporter"/>
    <property type="match status" value="1"/>
</dbReference>
<proteinExistence type="predicted"/>
<dbReference type="PROSITE" id="PS50850">
    <property type="entry name" value="MFS"/>
    <property type="match status" value="1"/>
</dbReference>
<feature type="transmembrane region" description="Helical" evidence="5">
    <location>
        <begin position="426"/>
        <end position="447"/>
    </location>
</feature>
<feature type="transmembrane region" description="Helical" evidence="5">
    <location>
        <begin position="498"/>
        <end position="521"/>
    </location>
</feature>
<evidence type="ECO:0000256" key="5">
    <source>
        <dbReference type="SAM" id="Phobius"/>
    </source>
</evidence>
<dbReference type="InterPro" id="IPR020846">
    <property type="entry name" value="MFS_dom"/>
</dbReference>
<keyword evidence="3 5" id="KW-1133">Transmembrane helix</keyword>
<evidence type="ECO:0000256" key="2">
    <source>
        <dbReference type="ARBA" id="ARBA00022692"/>
    </source>
</evidence>
<evidence type="ECO:0000259" key="6">
    <source>
        <dbReference type="PROSITE" id="PS50850"/>
    </source>
</evidence>
<dbReference type="InterPro" id="IPR036259">
    <property type="entry name" value="MFS_trans_sf"/>
</dbReference>
<feature type="transmembrane region" description="Helical" evidence="5">
    <location>
        <begin position="153"/>
        <end position="172"/>
    </location>
</feature>
<feature type="domain" description="Major facilitator superfamily (MFS) profile" evidence="6">
    <location>
        <begin position="34"/>
        <end position="524"/>
    </location>
</feature>
<evidence type="ECO:0000256" key="4">
    <source>
        <dbReference type="ARBA" id="ARBA00023136"/>
    </source>
</evidence>
<dbReference type="EMBL" id="JAACJN010000070">
    <property type="protein sequence ID" value="KAF5379291.1"/>
    <property type="molecule type" value="Genomic_DNA"/>
</dbReference>
<feature type="transmembrane region" description="Helical" evidence="5">
    <location>
        <begin position="184"/>
        <end position="205"/>
    </location>
</feature>
<protein>
    <recommendedName>
        <fullName evidence="6">Major facilitator superfamily (MFS) profile domain-containing protein</fullName>
    </recommendedName>
</protein>
<evidence type="ECO:0000313" key="8">
    <source>
        <dbReference type="Proteomes" id="UP000518752"/>
    </source>
</evidence>
<evidence type="ECO:0000256" key="3">
    <source>
        <dbReference type="ARBA" id="ARBA00022989"/>
    </source>
</evidence>
<feature type="transmembrane region" description="Helical" evidence="5">
    <location>
        <begin position="251"/>
        <end position="275"/>
    </location>
</feature>
<sequence length="538" mass="57502">MEAEAAPLLVPESNPNFYSKNQNQTRDLPRIIRIILPTGIGIFLYAFDSTLIPASYAVIGSDFNQLQRTGWIATAYMVMLASIQPLYGKLSDIFGRKSCLLFAYSIYALGCLGCGLSSTFLELVAARALTGVGGAGMITLVSILVADLVPLRMLGTWIGALNVIFVLGQAAGSPVGGVLADGPGWRWSFLLQVPLLLFGVLSVMTTMKTPERQSQNQSILAKFRRIDFTSALLLVLGIISLLIGLDRAGNVAWLDALTIGALLIFLIACAALWIVELKIAKEPFAPCHIFTHKGLIASYMCDFFSTCSHACLMFFLPLFFQAVQSQTAAHAGTALVPAAIGATIGTLVGGWLVQKSGKFWWPAVSAYSIQALGSLAVTLIVYIKCANTGIVAAYAITSFGSGFGTTVTLVAIVASAGRRSQAIATAVSFLFKSTGGVIGIVIGGTIIQNSLRSMLRRRLDSENVDIEKIVYSVRASLTYIDTLPFAVQAIVRSTYRDAVIFACVFATVAAVGGVLSALRVIEVPVIQDRTEEEEIPEQ</sequence>
<dbReference type="AlphaFoldDB" id="A0A8H5H992"/>
<dbReference type="GO" id="GO:0000329">
    <property type="term" value="C:fungal-type vacuole membrane"/>
    <property type="evidence" value="ECO:0007669"/>
    <property type="project" value="TreeGrafter"/>
</dbReference>
<dbReference type="OrthoDB" id="3437016at2759"/>
<evidence type="ECO:0000256" key="1">
    <source>
        <dbReference type="ARBA" id="ARBA00004141"/>
    </source>
</evidence>
<keyword evidence="8" id="KW-1185">Reference proteome</keyword>
<feature type="transmembrane region" description="Helical" evidence="5">
    <location>
        <begin position="34"/>
        <end position="58"/>
    </location>
</feature>
<feature type="transmembrane region" description="Helical" evidence="5">
    <location>
        <begin position="389"/>
        <end position="414"/>
    </location>
</feature>
<keyword evidence="2 5" id="KW-0812">Transmembrane</keyword>
<feature type="transmembrane region" description="Helical" evidence="5">
    <location>
        <begin position="226"/>
        <end position="245"/>
    </location>
</feature>
<name>A0A8H5H992_9AGAR</name>
<dbReference type="Pfam" id="PF07690">
    <property type="entry name" value="MFS_1"/>
    <property type="match status" value="1"/>
</dbReference>
<dbReference type="InterPro" id="IPR011701">
    <property type="entry name" value="MFS"/>
</dbReference>
<dbReference type="Gene3D" id="1.20.1720.10">
    <property type="entry name" value="Multidrug resistance protein D"/>
    <property type="match status" value="1"/>
</dbReference>
<gene>
    <name evidence="7" type="ORF">D9757_007626</name>
</gene>
<feature type="transmembrane region" description="Helical" evidence="5">
    <location>
        <begin position="99"/>
        <end position="118"/>
    </location>
</feature>
<feature type="transmembrane region" description="Helical" evidence="5">
    <location>
        <begin position="296"/>
        <end position="320"/>
    </location>
</feature>
<feature type="transmembrane region" description="Helical" evidence="5">
    <location>
        <begin position="360"/>
        <end position="383"/>
    </location>
</feature>